<dbReference type="InterPro" id="IPR024789">
    <property type="entry name" value="APC4"/>
</dbReference>
<keyword evidence="5" id="KW-0131">Cell cycle</keyword>
<evidence type="ECO:0000313" key="9">
    <source>
        <dbReference type="EMBL" id="QKX62055.1"/>
    </source>
</evidence>
<keyword evidence="3" id="KW-0498">Mitosis</keyword>
<evidence type="ECO:0000259" key="8">
    <source>
        <dbReference type="Pfam" id="PF12896"/>
    </source>
</evidence>
<protein>
    <recommendedName>
        <fullName evidence="1">Anaphase-promoting complex subunit 4</fullName>
    </recommendedName>
</protein>
<organism evidence="9 10">
    <name type="scientific">Talaromyces rugulosus</name>
    <name type="common">Penicillium rugulosum</name>
    <dbReference type="NCBI Taxonomy" id="121627"/>
    <lineage>
        <taxon>Eukaryota</taxon>
        <taxon>Fungi</taxon>
        <taxon>Dikarya</taxon>
        <taxon>Ascomycota</taxon>
        <taxon>Pezizomycotina</taxon>
        <taxon>Eurotiomycetes</taxon>
        <taxon>Eurotiomycetidae</taxon>
        <taxon>Eurotiales</taxon>
        <taxon>Trichocomaceae</taxon>
        <taxon>Talaromyces</taxon>
        <taxon>Talaromyces sect. Islandici</taxon>
    </lineage>
</organism>
<dbReference type="Pfam" id="PF12896">
    <property type="entry name" value="ANAPC4"/>
    <property type="match status" value="1"/>
</dbReference>
<dbReference type="OrthoDB" id="2110451at2759"/>
<dbReference type="AlphaFoldDB" id="A0A7H8R8Z5"/>
<evidence type="ECO:0000256" key="2">
    <source>
        <dbReference type="ARBA" id="ARBA00022618"/>
    </source>
</evidence>
<feature type="domain" description="Anaphase-promoting complex subunit 4 long" evidence="8">
    <location>
        <begin position="297"/>
        <end position="496"/>
    </location>
</feature>
<reference evidence="10" key="1">
    <citation type="submission" date="2020-06" db="EMBL/GenBank/DDBJ databases">
        <title>A chromosome-scale genome assembly of Talaromyces rugulosus W13939.</title>
        <authorList>
            <person name="Wang B."/>
            <person name="Guo L."/>
            <person name="Ye K."/>
            <person name="Wang L."/>
        </authorList>
    </citation>
    <scope>NUCLEOTIDE SEQUENCE [LARGE SCALE GENOMIC DNA]</scope>
    <source>
        <strain evidence="10">W13939</strain>
    </source>
</reference>
<proteinExistence type="predicted"/>
<evidence type="ECO:0000256" key="4">
    <source>
        <dbReference type="ARBA" id="ARBA00022786"/>
    </source>
</evidence>
<dbReference type="SUPFAM" id="SSF50969">
    <property type="entry name" value="YVTN repeat-like/Quinoprotein amine dehydrogenase"/>
    <property type="match status" value="1"/>
</dbReference>
<evidence type="ECO:0000256" key="5">
    <source>
        <dbReference type="ARBA" id="ARBA00023306"/>
    </source>
</evidence>
<dbReference type="InterPro" id="IPR024790">
    <property type="entry name" value="APC4_long_dom"/>
</dbReference>
<sequence length="833" mass="93265">MSSQNKNNKASAPQLPLVAEKKLPAKCKPGLLAYCPTMDLVALATEDEQFNVFRLNGQEVLNVDFAGDPYLDEVKGEVRGIAWKYDGQLLAVADAENKLRIISSFSGKTVHNFSTCSEDNRENDNAPRVTCMNWGVNFTDFKTTRAYLQDSNGQLTAEDLLVPDTDPVRAAMLLKADLPRELALLDVESSLPKLSTLSGSGNDEDVFSSRASIDAIFHSPQKSSNDSVDVLFVGFNDGGAHLRIFNCFEIGNFSLTSSINPTKPAEPLVHTSHPMSSTHAVLISEQAETASSPSLKVVTLDLRFIVKCGRYLSLLASKTTQLQNLLRYISQTQRQIMSEWKNISELPARFIRSIADDLQDKCHCDFVTALYHLVVTGNCFPPVKEFLIDIVGERGHKRWDKTVSAGYESLRRLIHECLLPALERCEVLLSRLIGISKFHKLNHILGLETRDLQDIVETADSLHLLSHTMLTKTSTELAQFFEFARWLRHEIDIQTAEPMSQTLSELLEKSDDIDHAVVLDYIQGALTNSALCLFIPSTPSPPTGPKKWWDSGEEHQGSFYETYRHTLSLQVKEDQQLQHLDKKEGSQENLPKLNNLIDRLTSQCDKVFGQIALTQKRSILHHYFLELHPDCDRDVVDTIMQHEVVNGKELFFIYVASRLKTSPHTLLIYRASLEITNGVSSPKDIQVSSTSLSGGEVKQVQFLEDGTIAVLHTDDANKSHLLNFSISPSRAETNTEEEANSNQFHPRYESYKTPSNSTPILPEPLKVDLGGDEAGLVLHSFSLSGSKSRPIRLSVNGRRKDRRAVCVLYADQIQYEVLDIDNQAHDEDETMEE</sequence>
<name>A0A7H8R8Z5_TALRU</name>
<dbReference type="GO" id="GO:0051301">
    <property type="term" value="P:cell division"/>
    <property type="evidence" value="ECO:0007669"/>
    <property type="project" value="UniProtKB-KW"/>
</dbReference>
<dbReference type="InterPro" id="IPR024977">
    <property type="entry name" value="Apc4-like_WD40_dom"/>
</dbReference>
<feature type="domain" description="Anaphase-promoting complex subunit 4-like WD40" evidence="7">
    <location>
        <begin position="32"/>
        <end position="137"/>
    </location>
</feature>
<dbReference type="Proteomes" id="UP000509510">
    <property type="component" value="Chromosome V"/>
</dbReference>
<dbReference type="PANTHER" id="PTHR13260:SF0">
    <property type="entry name" value="ANAPHASE-PROMOTING COMPLEX SUBUNIT 4"/>
    <property type="match status" value="1"/>
</dbReference>
<evidence type="ECO:0000256" key="6">
    <source>
        <dbReference type="SAM" id="MobiDB-lite"/>
    </source>
</evidence>
<feature type="region of interest" description="Disordered" evidence="6">
    <location>
        <begin position="730"/>
        <end position="759"/>
    </location>
</feature>
<dbReference type="EMBL" id="CP055902">
    <property type="protein sequence ID" value="QKX62055.1"/>
    <property type="molecule type" value="Genomic_DNA"/>
</dbReference>
<dbReference type="GO" id="GO:0070979">
    <property type="term" value="P:protein K11-linked ubiquitination"/>
    <property type="evidence" value="ECO:0007669"/>
    <property type="project" value="TreeGrafter"/>
</dbReference>
<dbReference type="Gene3D" id="2.130.10.10">
    <property type="entry name" value="YVTN repeat-like/Quinoprotein amine dehydrogenase"/>
    <property type="match status" value="1"/>
</dbReference>
<dbReference type="KEGG" id="trg:TRUGW13939_09211"/>
<keyword evidence="4" id="KW-0833">Ubl conjugation pathway</keyword>
<accession>A0A7H8R8Z5</accession>
<dbReference type="InterPro" id="IPR011044">
    <property type="entry name" value="Quino_amine_DH_bsu"/>
</dbReference>
<dbReference type="InterPro" id="IPR015943">
    <property type="entry name" value="WD40/YVTN_repeat-like_dom_sf"/>
</dbReference>
<evidence type="ECO:0000313" key="10">
    <source>
        <dbReference type="Proteomes" id="UP000509510"/>
    </source>
</evidence>
<keyword evidence="10" id="KW-1185">Reference proteome</keyword>
<gene>
    <name evidence="9" type="ORF">TRUGW13939_09211</name>
</gene>
<dbReference type="RefSeq" id="XP_035348229.1">
    <property type="nucleotide sequence ID" value="XM_035492336.1"/>
</dbReference>
<evidence type="ECO:0000256" key="3">
    <source>
        <dbReference type="ARBA" id="ARBA00022776"/>
    </source>
</evidence>
<dbReference type="GeneID" id="55996695"/>
<dbReference type="GO" id="GO:0031145">
    <property type="term" value="P:anaphase-promoting complex-dependent catabolic process"/>
    <property type="evidence" value="ECO:0007669"/>
    <property type="project" value="InterPro"/>
</dbReference>
<dbReference type="GO" id="GO:0034399">
    <property type="term" value="C:nuclear periphery"/>
    <property type="evidence" value="ECO:0007669"/>
    <property type="project" value="TreeGrafter"/>
</dbReference>
<dbReference type="PANTHER" id="PTHR13260">
    <property type="entry name" value="ANAPHASE PROMOTING COMPLEX SUBUNIT 4 APC4"/>
    <property type="match status" value="1"/>
</dbReference>
<evidence type="ECO:0000256" key="1">
    <source>
        <dbReference type="ARBA" id="ARBA00016067"/>
    </source>
</evidence>
<dbReference type="GO" id="GO:0005680">
    <property type="term" value="C:anaphase-promoting complex"/>
    <property type="evidence" value="ECO:0007669"/>
    <property type="project" value="InterPro"/>
</dbReference>
<keyword evidence="2" id="KW-0132">Cell division</keyword>
<dbReference type="Pfam" id="PF12894">
    <property type="entry name" value="ANAPC4_WD40"/>
    <property type="match status" value="1"/>
</dbReference>
<evidence type="ECO:0000259" key="7">
    <source>
        <dbReference type="Pfam" id="PF12894"/>
    </source>
</evidence>